<protein>
    <submittedName>
        <fullName evidence="3">Uu.00g009430.m01.CDS01</fullName>
    </submittedName>
</protein>
<dbReference type="PANTHER" id="PTHR13847:SF279">
    <property type="entry name" value="FAD DEPENDENT OXIDOREDUCTASE DOMAIN-CONTAINING PROTEIN-RELATED"/>
    <property type="match status" value="1"/>
</dbReference>
<dbReference type="InterPro" id="IPR036188">
    <property type="entry name" value="FAD/NAD-bd_sf"/>
</dbReference>
<dbReference type="EMBL" id="CAUWAG010000020">
    <property type="protein sequence ID" value="CAJ2512824.1"/>
    <property type="molecule type" value="Genomic_DNA"/>
</dbReference>
<dbReference type="Pfam" id="PF01266">
    <property type="entry name" value="DAO"/>
    <property type="match status" value="1"/>
</dbReference>
<dbReference type="SUPFAM" id="SSF51905">
    <property type="entry name" value="FAD/NAD(P)-binding domain"/>
    <property type="match status" value="1"/>
</dbReference>
<feature type="domain" description="FAD dependent oxidoreductase" evidence="2">
    <location>
        <begin position="47"/>
        <end position="446"/>
    </location>
</feature>
<dbReference type="Proteomes" id="UP001295740">
    <property type="component" value="Unassembled WGS sequence"/>
</dbReference>
<evidence type="ECO:0000259" key="2">
    <source>
        <dbReference type="Pfam" id="PF01266"/>
    </source>
</evidence>
<proteinExistence type="predicted"/>
<dbReference type="PANTHER" id="PTHR13847">
    <property type="entry name" value="SARCOSINE DEHYDROGENASE-RELATED"/>
    <property type="match status" value="1"/>
</dbReference>
<dbReference type="GO" id="GO:0005737">
    <property type="term" value="C:cytoplasm"/>
    <property type="evidence" value="ECO:0007669"/>
    <property type="project" value="TreeGrafter"/>
</dbReference>
<dbReference type="InterPro" id="IPR006076">
    <property type="entry name" value="FAD-dep_OxRdtase"/>
</dbReference>
<dbReference type="AlphaFoldDB" id="A0AAI8VY17"/>
<evidence type="ECO:0000313" key="4">
    <source>
        <dbReference type="Proteomes" id="UP001295740"/>
    </source>
</evidence>
<feature type="region of interest" description="Disordered" evidence="1">
    <location>
        <begin position="1"/>
        <end position="20"/>
    </location>
</feature>
<dbReference type="Gene3D" id="3.50.50.60">
    <property type="entry name" value="FAD/NAD(P)-binding domain"/>
    <property type="match status" value="1"/>
</dbReference>
<evidence type="ECO:0000313" key="3">
    <source>
        <dbReference type="EMBL" id="CAJ2512824.1"/>
    </source>
</evidence>
<gene>
    <name evidence="3" type="ORF">KHLLAP_LOCUS13292</name>
</gene>
<evidence type="ECO:0000256" key="1">
    <source>
        <dbReference type="SAM" id="MobiDB-lite"/>
    </source>
</evidence>
<keyword evidence="4" id="KW-1185">Reference proteome</keyword>
<dbReference type="Gene3D" id="3.30.9.10">
    <property type="entry name" value="D-Amino Acid Oxidase, subunit A, domain 2"/>
    <property type="match status" value="1"/>
</dbReference>
<accession>A0AAI8VY17</accession>
<reference evidence="3" key="1">
    <citation type="submission" date="2023-10" db="EMBL/GenBank/DDBJ databases">
        <authorList>
            <person name="Hackl T."/>
        </authorList>
    </citation>
    <scope>NUCLEOTIDE SEQUENCE</scope>
</reference>
<sequence length="476" mass="51964">MSSSEKQPSRHENKLLPVPGPTLPYWRTELHPLDSHHSTPELPAECDILIIGAGMSGVSVAYQLSQAQPQDNTTTTSSPPPPSIVLLEARQVCSGATGRNGGHAKVKTATLLSLIAKHGPDSGFVDDWDAYVGAQIHALKAVVEREGLDCEFELRRSYDTFNAARDAAEIRKSFAEALRRGDAWTRERDLVVEAFVERVSAVRGARGAVSTPACSLWPYKFVTQLLAKAMERYPRLNLQTETAVLGVESSGDGDDGGSVVETSRGSIRARKVVFATNAYTAGLLPQYKGVITPYKGTAAHLAPPAEKGPVYPHLSHTYNLEYGLDIEGETVDYLNPRPDGGIVVGGGKYLYEAQRELWWDTVDDSTLLNPIVKGKYFEGYMQRNFRGWEDSGTVADRIWTGIQGQTGDGFPHIGQVPGQKNQWVLAGYNGGGMSLIFLAATELAKMVKDDLPFEEIDPIVPKFFKTTEERLKASGV</sequence>
<organism evidence="3 4">
    <name type="scientific">Anthostomella pinea</name>
    <dbReference type="NCBI Taxonomy" id="933095"/>
    <lineage>
        <taxon>Eukaryota</taxon>
        <taxon>Fungi</taxon>
        <taxon>Dikarya</taxon>
        <taxon>Ascomycota</taxon>
        <taxon>Pezizomycotina</taxon>
        <taxon>Sordariomycetes</taxon>
        <taxon>Xylariomycetidae</taxon>
        <taxon>Xylariales</taxon>
        <taxon>Xylariaceae</taxon>
        <taxon>Anthostomella</taxon>
    </lineage>
</organism>
<comment type="caution">
    <text evidence="3">The sequence shown here is derived from an EMBL/GenBank/DDBJ whole genome shotgun (WGS) entry which is preliminary data.</text>
</comment>
<name>A0AAI8VY17_9PEZI</name>